<evidence type="ECO:0000256" key="1">
    <source>
        <dbReference type="SAM" id="MobiDB-lite"/>
    </source>
</evidence>
<proteinExistence type="predicted"/>
<feature type="compositionally biased region" description="Basic and acidic residues" evidence="1">
    <location>
        <begin position="47"/>
        <end position="62"/>
    </location>
</feature>
<organism evidence="2 3">
    <name type="scientific">Coprinellus micaceus</name>
    <name type="common">Glistening ink-cap mushroom</name>
    <name type="synonym">Coprinus micaceus</name>
    <dbReference type="NCBI Taxonomy" id="71717"/>
    <lineage>
        <taxon>Eukaryota</taxon>
        <taxon>Fungi</taxon>
        <taxon>Dikarya</taxon>
        <taxon>Basidiomycota</taxon>
        <taxon>Agaricomycotina</taxon>
        <taxon>Agaricomycetes</taxon>
        <taxon>Agaricomycetidae</taxon>
        <taxon>Agaricales</taxon>
        <taxon>Agaricineae</taxon>
        <taxon>Psathyrellaceae</taxon>
        <taxon>Coprinellus</taxon>
    </lineage>
</organism>
<comment type="caution">
    <text evidence="2">The sequence shown here is derived from an EMBL/GenBank/DDBJ whole genome shotgun (WGS) entry which is preliminary data.</text>
</comment>
<feature type="compositionally biased region" description="Basic residues" evidence="1">
    <location>
        <begin position="81"/>
        <end position="90"/>
    </location>
</feature>
<sequence>MSAHNRVIFSSLTHPLLASGHGGLRIRRSDGVKFQQLSATPYTPKEPNQKEQEHEEQNERSSNDSTECSFRQPAAYGARSSPRKQSRGPHRAWWWCPSEITTIYCRQTLLAARIGWCVIIMDDSDDIEADSSGSVDVDRIVVAMGVPSDVKLETMVWTLVPISVLVSVPVTMIVEVVSLGG</sequence>
<evidence type="ECO:0000313" key="3">
    <source>
        <dbReference type="Proteomes" id="UP000298030"/>
    </source>
</evidence>
<feature type="region of interest" description="Disordered" evidence="1">
    <location>
        <begin position="38"/>
        <end position="90"/>
    </location>
</feature>
<dbReference type="AlphaFoldDB" id="A0A4Y7RY27"/>
<keyword evidence="3" id="KW-1185">Reference proteome</keyword>
<protein>
    <submittedName>
        <fullName evidence="2">Uncharacterized protein</fullName>
    </submittedName>
</protein>
<reference evidence="2 3" key="1">
    <citation type="journal article" date="2019" name="Nat. Ecol. Evol.">
        <title>Megaphylogeny resolves global patterns of mushroom evolution.</title>
        <authorList>
            <person name="Varga T."/>
            <person name="Krizsan K."/>
            <person name="Foldi C."/>
            <person name="Dima B."/>
            <person name="Sanchez-Garcia M."/>
            <person name="Sanchez-Ramirez S."/>
            <person name="Szollosi G.J."/>
            <person name="Szarkandi J.G."/>
            <person name="Papp V."/>
            <person name="Albert L."/>
            <person name="Andreopoulos W."/>
            <person name="Angelini C."/>
            <person name="Antonin V."/>
            <person name="Barry K.W."/>
            <person name="Bougher N.L."/>
            <person name="Buchanan P."/>
            <person name="Buyck B."/>
            <person name="Bense V."/>
            <person name="Catcheside P."/>
            <person name="Chovatia M."/>
            <person name="Cooper J."/>
            <person name="Damon W."/>
            <person name="Desjardin D."/>
            <person name="Finy P."/>
            <person name="Geml J."/>
            <person name="Haridas S."/>
            <person name="Hughes K."/>
            <person name="Justo A."/>
            <person name="Karasinski D."/>
            <person name="Kautmanova I."/>
            <person name="Kiss B."/>
            <person name="Kocsube S."/>
            <person name="Kotiranta H."/>
            <person name="LaButti K.M."/>
            <person name="Lechner B.E."/>
            <person name="Liimatainen K."/>
            <person name="Lipzen A."/>
            <person name="Lukacs Z."/>
            <person name="Mihaltcheva S."/>
            <person name="Morgado L.N."/>
            <person name="Niskanen T."/>
            <person name="Noordeloos M.E."/>
            <person name="Ohm R.A."/>
            <person name="Ortiz-Santana B."/>
            <person name="Ovrebo C."/>
            <person name="Racz N."/>
            <person name="Riley R."/>
            <person name="Savchenko A."/>
            <person name="Shiryaev A."/>
            <person name="Soop K."/>
            <person name="Spirin V."/>
            <person name="Szebenyi C."/>
            <person name="Tomsovsky M."/>
            <person name="Tulloss R.E."/>
            <person name="Uehling J."/>
            <person name="Grigoriev I.V."/>
            <person name="Vagvolgyi C."/>
            <person name="Papp T."/>
            <person name="Martin F.M."/>
            <person name="Miettinen O."/>
            <person name="Hibbett D.S."/>
            <person name="Nagy L.G."/>
        </authorList>
    </citation>
    <scope>NUCLEOTIDE SEQUENCE [LARGE SCALE GENOMIC DNA]</scope>
    <source>
        <strain evidence="2 3">FP101781</strain>
    </source>
</reference>
<name>A0A4Y7RY27_COPMI</name>
<accession>A0A4Y7RY27</accession>
<dbReference type="Proteomes" id="UP000298030">
    <property type="component" value="Unassembled WGS sequence"/>
</dbReference>
<evidence type="ECO:0000313" key="2">
    <source>
        <dbReference type="EMBL" id="TEB13821.1"/>
    </source>
</evidence>
<gene>
    <name evidence="2" type="ORF">FA13DRAFT_954287</name>
</gene>
<dbReference type="EMBL" id="QPFP01000413">
    <property type="protein sequence ID" value="TEB13821.1"/>
    <property type="molecule type" value="Genomic_DNA"/>
</dbReference>